<dbReference type="OrthoDB" id="542825at2759"/>
<dbReference type="Proteomes" id="UP000054498">
    <property type="component" value="Unassembled WGS sequence"/>
</dbReference>
<dbReference type="RefSeq" id="XP_013894158.1">
    <property type="nucleotide sequence ID" value="XM_014038704.1"/>
</dbReference>
<feature type="non-terminal residue" evidence="1">
    <location>
        <position position="1"/>
    </location>
</feature>
<accession>A0A0D2KHA9</accession>
<reference evidence="1 2" key="1">
    <citation type="journal article" date="2013" name="BMC Genomics">
        <title>Reconstruction of the lipid metabolism for the microalga Monoraphidium neglectum from its genome sequence reveals characteristics suitable for biofuel production.</title>
        <authorList>
            <person name="Bogen C."/>
            <person name="Al-Dilaimi A."/>
            <person name="Albersmeier A."/>
            <person name="Wichmann J."/>
            <person name="Grundmann M."/>
            <person name="Rupp O."/>
            <person name="Lauersen K.J."/>
            <person name="Blifernez-Klassen O."/>
            <person name="Kalinowski J."/>
            <person name="Goesmann A."/>
            <person name="Mussgnug J.H."/>
            <person name="Kruse O."/>
        </authorList>
    </citation>
    <scope>NUCLEOTIDE SEQUENCE [LARGE SCALE GENOMIC DNA]</scope>
    <source>
        <strain evidence="1 2">SAG 48.87</strain>
    </source>
</reference>
<dbReference type="EMBL" id="KK103677">
    <property type="protein sequence ID" value="KIY95138.1"/>
    <property type="molecule type" value="Genomic_DNA"/>
</dbReference>
<organism evidence="1 2">
    <name type="scientific">Monoraphidium neglectum</name>
    <dbReference type="NCBI Taxonomy" id="145388"/>
    <lineage>
        <taxon>Eukaryota</taxon>
        <taxon>Viridiplantae</taxon>
        <taxon>Chlorophyta</taxon>
        <taxon>core chlorophytes</taxon>
        <taxon>Chlorophyceae</taxon>
        <taxon>CS clade</taxon>
        <taxon>Sphaeropleales</taxon>
        <taxon>Selenastraceae</taxon>
        <taxon>Monoraphidium</taxon>
    </lineage>
</organism>
<evidence type="ECO:0000313" key="2">
    <source>
        <dbReference type="Proteomes" id="UP000054498"/>
    </source>
</evidence>
<dbReference type="KEGG" id="mng:MNEG_12824"/>
<proteinExistence type="predicted"/>
<keyword evidence="2" id="KW-1185">Reference proteome</keyword>
<dbReference type="AlphaFoldDB" id="A0A0D2KHA9"/>
<protein>
    <submittedName>
        <fullName evidence="1">Uncharacterized protein</fullName>
    </submittedName>
</protein>
<gene>
    <name evidence="1" type="ORF">MNEG_12824</name>
</gene>
<name>A0A0D2KHA9_9CHLO</name>
<evidence type="ECO:0000313" key="1">
    <source>
        <dbReference type="EMBL" id="KIY95138.1"/>
    </source>
</evidence>
<sequence>VGVVSAAAAGAVHVSTGRALVEALMNDAARVIVLDQDVRFETSDWPQQPYTLAHNVIDFNAREVTNRLLIAPGVNMSLIHVTLKDTRYGAGADLDILAPGSGGLIYFHDLAKLQTSCPPLIEANVLAYQRDPLVPGVNNVTFPKVVVWDGVTYYDNILYSNFSTRVAGGENQPGSGYTVQKWGSYKGAHTS</sequence>
<dbReference type="GeneID" id="25730225"/>